<protein>
    <submittedName>
        <fullName evidence="6">Sigma-70 family RNA polymerase sigma factor</fullName>
    </submittedName>
</protein>
<organism evidence="6 7">
    <name type="scientific">Dysosmobacter segnis</name>
    <dbReference type="NCBI Taxonomy" id="2763042"/>
    <lineage>
        <taxon>Bacteria</taxon>
        <taxon>Bacillati</taxon>
        <taxon>Bacillota</taxon>
        <taxon>Clostridia</taxon>
        <taxon>Eubacteriales</taxon>
        <taxon>Oscillospiraceae</taxon>
        <taxon>Dysosmobacter</taxon>
    </lineage>
</organism>
<evidence type="ECO:0000256" key="4">
    <source>
        <dbReference type="ARBA" id="ARBA00023163"/>
    </source>
</evidence>
<sequence length="148" mass="17800">MSEKAYILNVYNTMTGEFELVQVTKEVFQTYRRTKWHIEDSTERFYKHETQVSSLIGGENDGYERFHEFIDYDNTPENQAIEEMVRQSLRNILDLLPPKDYELIYELYFKNRSEKEYAQMLGVSQQAIHMRKKRILKKIKNNLDEQGC</sequence>
<dbReference type="InterPro" id="IPR007630">
    <property type="entry name" value="RNA_pol_sigma70_r4"/>
</dbReference>
<keyword evidence="1" id="KW-0805">Transcription regulation</keyword>
<evidence type="ECO:0000259" key="5">
    <source>
        <dbReference type="Pfam" id="PF04545"/>
    </source>
</evidence>
<evidence type="ECO:0000313" key="6">
    <source>
        <dbReference type="EMBL" id="MBC5772145.1"/>
    </source>
</evidence>
<dbReference type="Gene3D" id="1.20.140.160">
    <property type="match status" value="1"/>
</dbReference>
<proteinExistence type="predicted"/>
<gene>
    <name evidence="6" type="ORF">H8Z83_17830</name>
</gene>
<keyword evidence="2" id="KW-0731">Sigma factor</keyword>
<evidence type="ECO:0000256" key="1">
    <source>
        <dbReference type="ARBA" id="ARBA00023015"/>
    </source>
</evidence>
<dbReference type="EMBL" id="JACOQI010000034">
    <property type="protein sequence ID" value="MBC5772145.1"/>
    <property type="molecule type" value="Genomic_DNA"/>
</dbReference>
<feature type="domain" description="RNA polymerase sigma-70 region 4" evidence="5">
    <location>
        <begin position="93"/>
        <end position="140"/>
    </location>
</feature>
<dbReference type="InterPro" id="IPR014284">
    <property type="entry name" value="RNA_pol_sigma-70_dom"/>
</dbReference>
<dbReference type="PANTHER" id="PTHR30385">
    <property type="entry name" value="SIGMA FACTOR F FLAGELLAR"/>
    <property type="match status" value="1"/>
</dbReference>
<dbReference type="GO" id="GO:0016987">
    <property type="term" value="F:sigma factor activity"/>
    <property type="evidence" value="ECO:0007669"/>
    <property type="project" value="UniProtKB-KW"/>
</dbReference>
<dbReference type="NCBIfam" id="TIGR02937">
    <property type="entry name" value="sigma70-ECF"/>
    <property type="match status" value="1"/>
</dbReference>
<evidence type="ECO:0000256" key="2">
    <source>
        <dbReference type="ARBA" id="ARBA00023082"/>
    </source>
</evidence>
<dbReference type="Pfam" id="PF04545">
    <property type="entry name" value="Sigma70_r4"/>
    <property type="match status" value="1"/>
</dbReference>
<dbReference type="GO" id="GO:0003677">
    <property type="term" value="F:DNA binding"/>
    <property type="evidence" value="ECO:0007669"/>
    <property type="project" value="UniProtKB-KW"/>
</dbReference>
<dbReference type="RefSeq" id="WP_187016286.1">
    <property type="nucleotide sequence ID" value="NZ_JACOQI010000034.1"/>
</dbReference>
<dbReference type="SUPFAM" id="SSF88659">
    <property type="entry name" value="Sigma3 and sigma4 domains of RNA polymerase sigma factors"/>
    <property type="match status" value="1"/>
</dbReference>
<comment type="caution">
    <text evidence="6">The sequence shown here is derived from an EMBL/GenBank/DDBJ whole genome shotgun (WGS) entry which is preliminary data.</text>
</comment>
<evidence type="ECO:0000256" key="3">
    <source>
        <dbReference type="ARBA" id="ARBA00023125"/>
    </source>
</evidence>
<evidence type="ECO:0000313" key="7">
    <source>
        <dbReference type="Proteomes" id="UP000620327"/>
    </source>
</evidence>
<dbReference type="Proteomes" id="UP000620327">
    <property type="component" value="Unassembled WGS sequence"/>
</dbReference>
<keyword evidence="4" id="KW-0804">Transcription</keyword>
<reference evidence="6" key="1">
    <citation type="submission" date="2020-08" db="EMBL/GenBank/DDBJ databases">
        <title>Genome public.</title>
        <authorList>
            <person name="Liu C."/>
            <person name="Sun Q."/>
        </authorList>
    </citation>
    <scope>NUCLEOTIDE SEQUENCE</scope>
    <source>
        <strain evidence="6">BX15</strain>
    </source>
</reference>
<dbReference type="InterPro" id="IPR013324">
    <property type="entry name" value="RNA_pol_sigma_r3/r4-like"/>
</dbReference>
<name>A0A923S8V3_9FIRM</name>
<accession>A0A923S8V3</accession>
<keyword evidence="7" id="KW-1185">Reference proteome</keyword>
<dbReference type="GO" id="GO:0006352">
    <property type="term" value="P:DNA-templated transcription initiation"/>
    <property type="evidence" value="ECO:0007669"/>
    <property type="project" value="InterPro"/>
</dbReference>
<keyword evidence="3" id="KW-0238">DNA-binding</keyword>
<dbReference type="AlphaFoldDB" id="A0A923S8V3"/>